<dbReference type="Pfam" id="PF00583">
    <property type="entry name" value="Acetyltransf_1"/>
    <property type="match status" value="1"/>
</dbReference>
<dbReference type="EMBL" id="FTNK01000002">
    <property type="protein sequence ID" value="SIQ55406.1"/>
    <property type="molecule type" value="Genomic_DNA"/>
</dbReference>
<evidence type="ECO:0000313" key="4">
    <source>
        <dbReference type="EMBL" id="SIQ55406.1"/>
    </source>
</evidence>
<dbReference type="SUPFAM" id="SSF55729">
    <property type="entry name" value="Acyl-CoA N-acyltransferases (Nat)"/>
    <property type="match status" value="1"/>
</dbReference>
<dbReference type="InterPro" id="IPR000182">
    <property type="entry name" value="GNAT_dom"/>
</dbReference>
<evidence type="ECO:0000313" key="5">
    <source>
        <dbReference type="Proteomes" id="UP000186666"/>
    </source>
</evidence>
<dbReference type="PANTHER" id="PTHR43420">
    <property type="entry name" value="ACETYLTRANSFERASE"/>
    <property type="match status" value="1"/>
</dbReference>
<evidence type="ECO:0000259" key="3">
    <source>
        <dbReference type="PROSITE" id="PS51186"/>
    </source>
</evidence>
<dbReference type="InterPro" id="IPR050680">
    <property type="entry name" value="YpeA/RimI_acetyltransf"/>
</dbReference>
<accession>A0ABY1JPS5</accession>
<keyword evidence="2" id="KW-0012">Acyltransferase</keyword>
<feature type="domain" description="N-acetyltransferase" evidence="3">
    <location>
        <begin position="41"/>
        <end position="199"/>
    </location>
</feature>
<reference evidence="4 5" key="1">
    <citation type="submission" date="2017-01" db="EMBL/GenBank/DDBJ databases">
        <authorList>
            <person name="Varghese N."/>
            <person name="Submissions S."/>
        </authorList>
    </citation>
    <scope>NUCLEOTIDE SEQUENCE [LARGE SCALE GENOMIC DNA]</scope>
    <source>
        <strain evidence="4 5">ATCC 23464</strain>
    </source>
</reference>
<dbReference type="CDD" id="cd04301">
    <property type="entry name" value="NAT_SF"/>
    <property type="match status" value="1"/>
</dbReference>
<organism evidence="4 5">
    <name type="scientific">Paenibacillus macquariensis</name>
    <dbReference type="NCBI Taxonomy" id="948756"/>
    <lineage>
        <taxon>Bacteria</taxon>
        <taxon>Bacillati</taxon>
        <taxon>Bacillota</taxon>
        <taxon>Bacilli</taxon>
        <taxon>Bacillales</taxon>
        <taxon>Paenibacillaceae</taxon>
        <taxon>Paenibacillus</taxon>
    </lineage>
</organism>
<dbReference type="PROSITE" id="PS51186">
    <property type="entry name" value="GNAT"/>
    <property type="match status" value="1"/>
</dbReference>
<comment type="caution">
    <text evidence="4">The sequence shown here is derived from an EMBL/GenBank/DDBJ whole genome shotgun (WGS) entry which is preliminary data.</text>
</comment>
<dbReference type="Proteomes" id="UP000186666">
    <property type="component" value="Unassembled WGS sequence"/>
</dbReference>
<dbReference type="Gene3D" id="3.40.630.30">
    <property type="match status" value="1"/>
</dbReference>
<proteinExistence type="predicted"/>
<gene>
    <name evidence="4" type="ORF">SAMN05421578_102539</name>
</gene>
<sequence length="203" mass="23936">MIAMFYYEMNGYKTKRFVENFQRGISRKWCVNFMELIFPKVETEEEVSLLAQLASGIWHEYFVSIISNEQIEYMVEKFQSFHAINDQIKQQGYEYYFMNVNGNNIGYLGMKEEEGKLFLSKFYIQKEHRGKGYASQAMEFLVGLCKDRGLGIIWLTVNRYNDTTIAVYEKKGFRTVRTQVADIGNGFVMDDNIMEKEIVLEKK</sequence>
<dbReference type="InterPro" id="IPR016181">
    <property type="entry name" value="Acyl_CoA_acyltransferase"/>
</dbReference>
<keyword evidence="1" id="KW-0808">Transferase</keyword>
<evidence type="ECO:0000256" key="2">
    <source>
        <dbReference type="ARBA" id="ARBA00023315"/>
    </source>
</evidence>
<keyword evidence="5" id="KW-1185">Reference proteome</keyword>
<evidence type="ECO:0000256" key="1">
    <source>
        <dbReference type="ARBA" id="ARBA00022679"/>
    </source>
</evidence>
<name>A0ABY1JPS5_9BACL</name>
<protein>
    <submittedName>
        <fullName evidence="4">Acetyltransferase (GNAT) domain-containing protein</fullName>
    </submittedName>
</protein>